<dbReference type="EMBL" id="JAOZYC010000108">
    <property type="protein sequence ID" value="MEB8339128.1"/>
    <property type="molecule type" value="Genomic_DNA"/>
</dbReference>
<gene>
    <name evidence="2" type="ORF">OKJ99_16670</name>
</gene>
<reference evidence="2 3" key="1">
    <citation type="submission" date="2022-10" db="EMBL/GenBank/DDBJ databases">
        <authorList>
            <person name="Xie J."/>
            <person name="Shen N."/>
        </authorList>
    </citation>
    <scope>NUCLEOTIDE SEQUENCE [LARGE SCALE GENOMIC DNA]</scope>
    <source>
        <strain evidence="2 3">YIM65594</strain>
    </source>
</reference>
<feature type="signal peptide" evidence="1">
    <location>
        <begin position="1"/>
        <end position="23"/>
    </location>
</feature>
<evidence type="ECO:0000313" key="2">
    <source>
        <dbReference type="EMBL" id="MEB8339128.1"/>
    </source>
</evidence>
<accession>A0ABU6F539</accession>
<feature type="chain" id="PRO_5047102302" evidence="1">
    <location>
        <begin position="24"/>
        <end position="123"/>
    </location>
</feature>
<organism evidence="2 3">
    <name type="scientific">Streptomyces endophyticus</name>
    <dbReference type="NCBI Taxonomy" id="714166"/>
    <lineage>
        <taxon>Bacteria</taxon>
        <taxon>Bacillati</taxon>
        <taxon>Actinomycetota</taxon>
        <taxon>Actinomycetes</taxon>
        <taxon>Kitasatosporales</taxon>
        <taxon>Streptomycetaceae</taxon>
        <taxon>Streptomyces</taxon>
    </lineage>
</organism>
<keyword evidence="3" id="KW-1185">Reference proteome</keyword>
<protein>
    <submittedName>
        <fullName evidence="2">Uncharacterized protein</fullName>
    </submittedName>
</protein>
<proteinExistence type="predicted"/>
<sequence>MKHRSVLLALALPLLGGATTALAPTSFAAPGAVPPGQVCFWTEIGMHGQAWCYGPPGYADAENGTARHAASFDSRVAGTVYAISYTATGCVYREIRRDDYSENWEWAGKLDGVSDTTMGCEQG</sequence>
<dbReference type="RefSeq" id="WP_326017010.1">
    <property type="nucleotide sequence ID" value="NZ_JAOZYC010000108.1"/>
</dbReference>
<evidence type="ECO:0000256" key="1">
    <source>
        <dbReference type="SAM" id="SignalP"/>
    </source>
</evidence>
<evidence type="ECO:0000313" key="3">
    <source>
        <dbReference type="Proteomes" id="UP001354931"/>
    </source>
</evidence>
<comment type="caution">
    <text evidence="2">The sequence shown here is derived from an EMBL/GenBank/DDBJ whole genome shotgun (WGS) entry which is preliminary data.</text>
</comment>
<dbReference type="Proteomes" id="UP001354931">
    <property type="component" value="Unassembled WGS sequence"/>
</dbReference>
<keyword evidence="1" id="KW-0732">Signal</keyword>
<name>A0ABU6F539_9ACTN</name>